<keyword evidence="10" id="KW-1185">Reference proteome</keyword>
<feature type="transmembrane region" description="Helical" evidence="8">
    <location>
        <begin position="273"/>
        <end position="299"/>
    </location>
</feature>
<feature type="transmembrane region" description="Helical" evidence="8">
    <location>
        <begin position="339"/>
        <end position="357"/>
    </location>
</feature>
<dbReference type="PANTHER" id="PTHR30472:SF67">
    <property type="entry name" value="PERMEASE OF ABC TRANSPORTER-RELATED"/>
    <property type="match status" value="1"/>
</dbReference>
<evidence type="ECO:0000256" key="4">
    <source>
        <dbReference type="ARBA" id="ARBA00022475"/>
    </source>
</evidence>
<evidence type="ECO:0000256" key="7">
    <source>
        <dbReference type="ARBA" id="ARBA00023136"/>
    </source>
</evidence>
<feature type="transmembrane region" description="Helical" evidence="8">
    <location>
        <begin position="90"/>
        <end position="110"/>
    </location>
</feature>
<evidence type="ECO:0000256" key="1">
    <source>
        <dbReference type="ARBA" id="ARBA00004651"/>
    </source>
</evidence>
<comment type="similarity">
    <text evidence="2">Belongs to the binding-protein-dependent transport system permease family. FecCD subfamily.</text>
</comment>
<feature type="transmembrane region" description="Helical" evidence="8">
    <location>
        <begin position="311"/>
        <end position="333"/>
    </location>
</feature>
<name>A0ABU1J5W6_9MICC</name>
<dbReference type="InterPro" id="IPR000522">
    <property type="entry name" value="ABC_transptr_permease_BtuC"/>
</dbReference>
<keyword evidence="3" id="KW-0813">Transport</keyword>
<evidence type="ECO:0000256" key="6">
    <source>
        <dbReference type="ARBA" id="ARBA00022989"/>
    </source>
</evidence>
<comment type="subcellular location">
    <subcellularLocation>
        <location evidence="1">Cell membrane</location>
        <topology evidence="1">Multi-pass membrane protein</topology>
    </subcellularLocation>
</comment>
<evidence type="ECO:0000313" key="9">
    <source>
        <dbReference type="EMBL" id="MDR6267814.1"/>
    </source>
</evidence>
<keyword evidence="5 8" id="KW-0812">Transmembrane</keyword>
<feature type="transmembrane region" description="Helical" evidence="8">
    <location>
        <begin position="27"/>
        <end position="48"/>
    </location>
</feature>
<feature type="transmembrane region" description="Helical" evidence="8">
    <location>
        <begin position="146"/>
        <end position="168"/>
    </location>
</feature>
<dbReference type="InterPro" id="IPR037294">
    <property type="entry name" value="ABC_BtuC-like"/>
</dbReference>
<proteinExistence type="inferred from homology"/>
<evidence type="ECO:0000313" key="10">
    <source>
        <dbReference type="Proteomes" id="UP001185069"/>
    </source>
</evidence>
<dbReference type="Gene3D" id="1.10.3470.10">
    <property type="entry name" value="ABC transporter involved in vitamin B12 uptake, BtuC"/>
    <property type="match status" value="1"/>
</dbReference>
<dbReference type="SUPFAM" id="SSF81345">
    <property type="entry name" value="ABC transporter involved in vitamin B12 uptake, BtuC"/>
    <property type="match status" value="1"/>
</dbReference>
<protein>
    <submittedName>
        <fullName evidence="9">Iron complex transport system permease protein</fullName>
    </submittedName>
</protein>
<organism evidence="9 10">
    <name type="scientific">Arthrobacter russicus</name>
    <dbReference type="NCBI Taxonomy" id="172040"/>
    <lineage>
        <taxon>Bacteria</taxon>
        <taxon>Bacillati</taxon>
        <taxon>Actinomycetota</taxon>
        <taxon>Actinomycetes</taxon>
        <taxon>Micrococcales</taxon>
        <taxon>Micrococcaceae</taxon>
        <taxon>Arthrobacter</taxon>
    </lineage>
</organism>
<feature type="transmembrane region" description="Helical" evidence="8">
    <location>
        <begin position="222"/>
        <end position="242"/>
    </location>
</feature>
<feature type="transmembrane region" description="Helical" evidence="8">
    <location>
        <begin position="122"/>
        <end position="140"/>
    </location>
</feature>
<feature type="transmembrane region" description="Helical" evidence="8">
    <location>
        <begin position="180"/>
        <end position="202"/>
    </location>
</feature>
<dbReference type="EMBL" id="JAVDQF010000001">
    <property type="protein sequence ID" value="MDR6267814.1"/>
    <property type="molecule type" value="Genomic_DNA"/>
</dbReference>
<reference evidence="9 10" key="1">
    <citation type="submission" date="2023-07" db="EMBL/GenBank/DDBJ databases">
        <title>Sequencing the genomes of 1000 actinobacteria strains.</title>
        <authorList>
            <person name="Klenk H.-P."/>
        </authorList>
    </citation>
    <scope>NUCLEOTIDE SEQUENCE [LARGE SCALE GENOMIC DNA]</scope>
    <source>
        <strain evidence="9 10">DSM 14555</strain>
    </source>
</reference>
<dbReference type="CDD" id="cd06550">
    <property type="entry name" value="TM_ABC_iron-siderophores_like"/>
    <property type="match status" value="1"/>
</dbReference>
<comment type="caution">
    <text evidence="9">The sequence shown here is derived from an EMBL/GenBank/DDBJ whole genome shotgun (WGS) entry which is preliminary data.</text>
</comment>
<keyword evidence="7 8" id="KW-0472">Membrane</keyword>
<keyword evidence="6 8" id="KW-1133">Transmembrane helix</keyword>
<dbReference type="Proteomes" id="UP001185069">
    <property type="component" value="Unassembled WGS sequence"/>
</dbReference>
<evidence type="ECO:0000256" key="3">
    <source>
        <dbReference type="ARBA" id="ARBA00022448"/>
    </source>
</evidence>
<dbReference type="RefSeq" id="WP_309795061.1">
    <property type="nucleotide sequence ID" value="NZ_BAAAHY010000006.1"/>
</dbReference>
<evidence type="ECO:0000256" key="5">
    <source>
        <dbReference type="ARBA" id="ARBA00022692"/>
    </source>
</evidence>
<sequence>MRSTRPPEAVGATSAAVRFAHRPVGKAGLAAALLLIGLAGSIMLATALGQVAVPPGEIFAVIGRNLSGQGAAAADPGMLLNQQIIWQLRLPRVLLTALVGAALAMAGAVLQGVVGNPLADPFVIGVSSGSSLGAISVMALGSTALAGLGVSAAAFVGALLTLLLLVFLAQRSGKLSGYRIVLAGVALGQAAMAGTTLIQLHVDPAQVRGILFWMLGSTAGATWSQLPILAVVTGITALFLVARSRQLNALALGDDDAVALGINVNSLRWQLLVASALLTAVAVTVAGAVGFVGLIIPHGLRMLGFSDYRKLLPLSLAGGAIFLVLIDLASRLIDPPNEYPLTIFTAALGTPFFLWLLRTRKEERAV</sequence>
<evidence type="ECO:0000256" key="2">
    <source>
        <dbReference type="ARBA" id="ARBA00007935"/>
    </source>
</evidence>
<dbReference type="Pfam" id="PF01032">
    <property type="entry name" value="FecCD"/>
    <property type="match status" value="1"/>
</dbReference>
<gene>
    <name evidence="9" type="ORF">JOE69_000052</name>
</gene>
<keyword evidence="4" id="KW-1003">Cell membrane</keyword>
<dbReference type="PANTHER" id="PTHR30472">
    <property type="entry name" value="FERRIC ENTEROBACTIN TRANSPORT SYSTEM PERMEASE PROTEIN"/>
    <property type="match status" value="1"/>
</dbReference>
<accession>A0ABU1J5W6</accession>
<evidence type="ECO:0000256" key="8">
    <source>
        <dbReference type="SAM" id="Phobius"/>
    </source>
</evidence>